<organism evidence="2 3">
    <name type="scientific">Rhypophila decipiens</name>
    <dbReference type="NCBI Taxonomy" id="261697"/>
    <lineage>
        <taxon>Eukaryota</taxon>
        <taxon>Fungi</taxon>
        <taxon>Dikarya</taxon>
        <taxon>Ascomycota</taxon>
        <taxon>Pezizomycotina</taxon>
        <taxon>Sordariomycetes</taxon>
        <taxon>Sordariomycetidae</taxon>
        <taxon>Sordariales</taxon>
        <taxon>Naviculisporaceae</taxon>
        <taxon>Rhypophila</taxon>
    </lineage>
</organism>
<comment type="caution">
    <text evidence="2">The sequence shown here is derived from an EMBL/GenBank/DDBJ whole genome shotgun (WGS) entry which is preliminary data.</text>
</comment>
<evidence type="ECO:0000256" key="1">
    <source>
        <dbReference type="SAM" id="MobiDB-lite"/>
    </source>
</evidence>
<dbReference type="EMBL" id="MU858142">
    <property type="protein sequence ID" value="KAK4211715.1"/>
    <property type="molecule type" value="Genomic_DNA"/>
</dbReference>
<feature type="region of interest" description="Disordered" evidence="1">
    <location>
        <begin position="100"/>
        <end position="165"/>
    </location>
</feature>
<sequence length="381" mass="41992">MKQTRKHFHPLLRRVVRTTVNVSHLSHNQPKTKLHRSSPFSHPYTQIGLISRVKSGSKVLKQPQAIYFRLRDRPAQAFQYPVRKRAPDNKLMANPTTTTMASILGDPTTPPPTPKTTLATTIDPTTPSTPTTTTRAIKFQQSPPSSPQTISSLPLPQTGTTSPSPGLKILNPQTKWGCQIQTYPTSLAPKSLRLIHNPAPGKCRCHGREEVIVKDYILRWVSYRIDELKEHPVKATTWARASWLEGGYVTKFSGAGEELFDGMCRKVGGRSCFVVGDLEEGIRPIHAAGSSFEAKVIITIKMGVNGPPLPPLFCSAVSSSPGGYGVSSFFIAEQLAGTRFQVDHELPAWIEVGPKKSMAACTDWVRDGEGRWVHLSDKVET</sequence>
<dbReference type="AlphaFoldDB" id="A0AAN6Y5L6"/>
<feature type="compositionally biased region" description="Low complexity" evidence="1">
    <location>
        <begin position="115"/>
        <end position="157"/>
    </location>
</feature>
<keyword evidence="3" id="KW-1185">Reference proteome</keyword>
<proteinExistence type="predicted"/>
<protein>
    <submittedName>
        <fullName evidence="2">Uncharacterized protein</fullName>
    </submittedName>
</protein>
<reference evidence="2" key="2">
    <citation type="submission" date="2023-05" db="EMBL/GenBank/DDBJ databases">
        <authorList>
            <consortium name="Lawrence Berkeley National Laboratory"/>
            <person name="Steindorff A."/>
            <person name="Hensen N."/>
            <person name="Bonometti L."/>
            <person name="Westerberg I."/>
            <person name="Brannstrom I.O."/>
            <person name="Guillou S."/>
            <person name="Cros-Aarteil S."/>
            <person name="Calhoun S."/>
            <person name="Haridas S."/>
            <person name="Kuo A."/>
            <person name="Mondo S."/>
            <person name="Pangilinan J."/>
            <person name="Riley R."/>
            <person name="Labutti K."/>
            <person name="Andreopoulos B."/>
            <person name="Lipzen A."/>
            <person name="Chen C."/>
            <person name="Yanf M."/>
            <person name="Daum C."/>
            <person name="Ng V."/>
            <person name="Clum A."/>
            <person name="Ohm R."/>
            <person name="Martin F."/>
            <person name="Silar P."/>
            <person name="Natvig D."/>
            <person name="Lalanne C."/>
            <person name="Gautier V."/>
            <person name="Ament-Velasquez S.L."/>
            <person name="Kruys A."/>
            <person name="Hutchinson M.I."/>
            <person name="Powell A.J."/>
            <person name="Barry K."/>
            <person name="Miller A.N."/>
            <person name="Grigoriev I.V."/>
            <person name="Debuchy R."/>
            <person name="Gladieux P."/>
            <person name="Thoren M.H."/>
            <person name="Johannesson H."/>
        </authorList>
    </citation>
    <scope>NUCLEOTIDE SEQUENCE</scope>
    <source>
        <strain evidence="2">PSN293</strain>
    </source>
</reference>
<evidence type="ECO:0000313" key="2">
    <source>
        <dbReference type="EMBL" id="KAK4211715.1"/>
    </source>
</evidence>
<reference evidence="2" key="1">
    <citation type="journal article" date="2023" name="Mol. Phylogenet. Evol.">
        <title>Genome-scale phylogeny and comparative genomics of the fungal order Sordariales.</title>
        <authorList>
            <person name="Hensen N."/>
            <person name="Bonometti L."/>
            <person name="Westerberg I."/>
            <person name="Brannstrom I.O."/>
            <person name="Guillou S."/>
            <person name="Cros-Aarteil S."/>
            <person name="Calhoun S."/>
            <person name="Haridas S."/>
            <person name="Kuo A."/>
            <person name="Mondo S."/>
            <person name="Pangilinan J."/>
            <person name="Riley R."/>
            <person name="LaButti K."/>
            <person name="Andreopoulos B."/>
            <person name="Lipzen A."/>
            <person name="Chen C."/>
            <person name="Yan M."/>
            <person name="Daum C."/>
            <person name="Ng V."/>
            <person name="Clum A."/>
            <person name="Steindorff A."/>
            <person name="Ohm R.A."/>
            <person name="Martin F."/>
            <person name="Silar P."/>
            <person name="Natvig D.O."/>
            <person name="Lalanne C."/>
            <person name="Gautier V."/>
            <person name="Ament-Velasquez S.L."/>
            <person name="Kruys A."/>
            <person name="Hutchinson M.I."/>
            <person name="Powell A.J."/>
            <person name="Barry K."/>
            <person name="Miller A.N."/>
            <person name="Grigoriev I.V."/>
            <person name="Debuchy R."/>
            <person name="Gladieux P."/>
            <person name="Hiltunen Thoren M."/>
            <person name="Johannesson H."/>
        </authorList>
    </citation>
    <scope>NUCLEOTIDE SEQUENCE</scope>
    <source>
        <strain evidence="2">PSN293</strain>
    </source>
</reference>
<accession>A0AAN6Y5L6</accession>
<gene>
    <name evidence="2" type="ORF">QBC37DRAFT_484362</name>
</gene>
<evidence type="ECO:0000313" key="3">
    <source>
        <dbReference type="Proteomes" id="UP001301769"/>
    </source>
</evidence>
<dbReference type="Proteomes" id="UP001301769">
    <property type="component" value="Unassembled WGS sequence"/>
</dbReference>
<name>A0AAN6Y5L6_9PEZI</name>